<organism evidence="1 2">
    <name type="scientific">Halopenitus malekzadehii</name>
    <dbReference type="NCBI Taxonomy" id="1267564"/>
    <lineage>
        <taxon>Archaea</taxon>
        <taxon>Methanobacteriati</taxon>
        <taxon>Methanobacteriota</taxon>
        <taxon>Stenosarchaea group</taxon>
        <taxon>Halobacteria</taxon>
        <taxon>Halobacteriales</taxon>
        <taxon>Haloferacaceae</taxon>
        <taxon>Halopenitus</taxon>
    </lineage>
</organism>
<gene>
    <name evidence="1" type="ORF">SAMN05192561_10573</name>
</gene>
<accession>A0A1H6IW54</accession>
<proteinExistence type="predicted"/>
<evidence type="ECO:0000313" key="1">
    <source>
        <dbReference type="EMBL" id="SEH53596.1"/>
    </source>
</evidence>
<sequence>MMEMLNTARDWKTDRVQPEDLWDAALRDGFYETLSGNPNLAFEFLIVTERGPTWHYKKYLNMIEDYDDLLALVALSALVNDALH</sequence>
<evidence type="ECO:0000313" key="2">
    <source>
        <dbReference type="Proteomes" id="UP000199215"/>
    </source>
</evidence>
<dbReference type="Proteomes" id="UP000199215">
    <property type="component" value="Unassembled WGS sequence"/>
</dbReference>
<reference evidence="1 2" key="1">
    <citation type="submission" date="2016-10" db="EMBL/GenBank/DDBJ databases">
        <authorList>
            <person name="de Groot N.N."/>
        </authorList>
    </citation>
    <scope>NUCLEOTIDE SEQUENCE [LARGE SCALE GENOMIC DNA]</scope>
    <source>
        <strain evidence="1 2">IBRC-M10418</strain>
    </source>
</reference>
<dbReference type="EMBL" id="FNWU01000005">
    <property type="protein sequence ID" value="SEH53596.1"/>
    <property type="molecule type" value="Genomic_DNA"/>
</dbReference>
<protein>
    <submittedName>
        <fullName evidence="1">Uncharacterized protein</fullName>
    </submittedName>
</protein>
<dbReference type="AlphaFoldDB" id="A0A1H6IW54"/>
<keyword evidence="2" id="KW-1185">Reference proteome</keyword>
<name>A0A1H6IW54_9EURY</name>